<dbReference type="AlphaFoldDB" id="A0A8J2Z4J5"/>
<dbReference type="Proteomes" id="UP000636949">
    <property type="component" value="Unassembled WGS sequence"/>
</dbReference>
<gene>
    <name evidence="3" type="ORF">GCM10010995_12760</name>
</gene>
<reference evidence="3" key="1">
    <citation type="journal article" date="2014" name="Int. J. Syst. Evol. Microbiol.">
        <title>Complete genome sequence of Corynebacterium casei LMG S-19264T (=DSM 44701T), isolated from a smear-ripened cheese.</title>
        <authorList>
            <consortium name="US DOE Joint Genome Institute (JGI-PGF)"/>
            <person name="Walter F."/>
            <person name="Albersmeier A."/>
            <person name="Kalinowski J."/>
            <person name="Ruckert C."/>
        </authorList>
    </citation>
    <scope>NUCLEOTIDE SEQUENCE</scope>
    <source>
        <strain evidence="3">CGMCC 1.15758</strain>
    </source>
</reference>
<dbReference type="InterPro" id="IPR018640">
    <property type="entry name" value="DUF2063"/>
</dbReference>
<dbReference type="EMBL" id="BMJS01000011">
    <property type="protein sequence ID" value="GGF96940.1"/>
    <property type="molecule type" value="Genomic_DNA"/>
</dbReference>
<protein>
    <submittedName>
        <fullName evidence="3">DUF2063 domain-containing protein</fullName>
    </submittedName>
</protein>
<reference evidence="3" key="2">
    <citation type="submission" date="2020-09" db="EMBL/GenBank/DDBJ databases">
        <authorList>
            <person name="Sun Q."/>
            <person name="Zhou Y."/>
        </authorList>
    </citation>
    <scope>NUCLEOTIDE SEQUENCE</scope>
    <source>
        <strain evidence="3">CGMCC 1.15758</strain>
    </source>
</reference>
<evidence type="ECO:0000259" key="2">
    <source>
        <dbReference type="Pfam" id="PF22106"/>
    </source>
</evidence>
<proteinExistence type="predicted"/>
<dbReference type="Gene3D" id="1.10.150.690">
    <property type="entry name" value="DUF2063"/>
    <property type="match status" value="1"/>
</dbReference>
<evidence type="ECO:0000259" key="1">
    <source>
        <dbReference type="Pfam" id="PF09836"/>
    </source>
</evidence>
<dbReference type="RefSeq" id="WP_117002368.1">
    <property type="nucleotide sequence ID" value="NZ_BMJS01000011.1"/>
</dbReference>
<feature type="domain" description="Putative DNA-binding" evidence="1">
    <location>
        <begin position="7"/>
        <end position="90"/>
    </location>
</feature>
<dbReference type="Pfam" id="PF22106">
    <property type="entry name" value="NGO1945_C"/>
    <property type="match status" value="1"/>
</dbReference>
<dbReference type="Gene3D" id="3.90.930.50">
    <property type="match status" value="1"/>
</dbReference>
<dbReference type="InterPro" id="IPR044922">
    <property type="entry name" value="DUF2063_N_sf"/>
</dbReference>
<evidence type="ECO:0000313" key="3">
    <source>
        <dbReference type="EMBL" id="GGF96940.1"/>
    </source>
</evidence>
<dbReference type="InterPro" id="IPR054098">
    <property type="entry name" value="NGO1945-like_C"/>
</dbReference>
<keyword evidence="4" id="KW-1185">Reference proteome</keyword>
<name>A0A8J2Z4J5_9GAMM</name>
<comment type="caution">
    <text evidence="3">The sequence shown here is derived from an EMBL/GenBank/DDBJ whole genome shotgun (WGS) entry which is preliminary data.</text>
</comment>
<dbReference type="OrthoDB" id="4146344at2"/>
<accession>A0A8J2Z4J5</accession>
<feature type="domain" description="NGO1945-like C-terminal" evidence="2">
    <location>
        <begin position="138"/>
        <end position="226"/>
    </location>
</feature>
<sequence>MSYKILTDFTCNLRQQNAAKDIPNINHEQMEIYQNLIYNNINNTLKRAFPVSVSILSKEQWRILTLGFLAHYESKSPYFYDLPKQFVEYINTLEELPWSFLHELMHYEWVELDIELSVESERNPDSHAQYMTNNSTRVLVYRYPVHRISKDFTPEKPPLNPTFLVVYRNSSFKVLFMEVNLLSAHLLELLMIDPQSIDQAITTAARNLSLPVSEDLLQNGRALCQSYIDKNILIPI</sequence>
<organism evidence="3 4">
    <name type="scientific">Cysteiniphilum litorale</name>
    <dbReference type="NCBI Taxonomy" id="2056700"/>
    <lineage>
        <taxon>Bacteria</taxon>
        <taxon>Pseudomonadati</taxon>
        <taxon>Pseudomonadota</taxon>
        <taxon>Gammaproteobacteria</taxon>
        <taxon>Thiotrichales</taxon>
        <taxon>Fastidiosibacteraceae</taxon>
        <taxon>Cysteiniphilum</taxon>
    </lineage>
</organism>
<evidence type="ECO:0000313" key="4">
    <source>
        <dbReference type="Proteomes" id="UP000636949"/>
    </source>
</evidence>
<dbReference type="Pfam" id="PF09836">
    <property type="entry name" value="DUF2063"/>
    <property type="match status" value="1"/>
</dbReference>